<feature type="region of interest" description="Disordered" evidence="1">
    <location>
        <begin position="123"/>
        <end position="187"/>
    </location>
</feature>
<dbReference type="Gramene" id="Pp3c27_2200V3.4">
    <property type="protein sequence ID" value="Pp3c27_2200V3.4"/>
    <property type="gene ID" value="Pp3c27_2200"/>
</dbReference>
<reference evidence="2 3" key="2">
    <citation type="journal article" date="2018" name="Plant J.">
        <title>The Physcomitrella patens chromosome-scale assembly reveals moss genome structure and evolution.</title>
        <authorList>
            <person name="Lang D."/>
            <person name="Ullrich K.K."/>
            <person name="Murat F."/>
            <person name="Fuchs J."/>
            <person name="Jenkins J."/>
            <person name="Haas F.B."/>
            <person name="Piednoel M."/>
            <person name="Gundlach H."/>
            <person name="Van Bel M."/>
            <person name="Meyberg R."/>
            <person name="Vives C."/>
            <person name="Morata J."/>
            <person name="Symeonidi A."/>
            <person name="Hiss M."/>
            <person name="Muchero W."/>
            <person name="Kamisugi Y."/>
            <person name="Saleh O."/>
            <person name="Blanc G."/>
            <person name="Decker E.L."/>
            <person name="van Gessel N."/>
            <person name="Grimwood J."/>
            <person name="Hayes R.D."/>
            <person name="Graham S.W."/>
            <person name="Gunter L.E."/>
            <person name="McDaniel S.F."/>
            <person name="Hoernstein S.N.W."/>
            <person name="Larsson A."/>
            <person name="Li F.W."/>
            <person name="Perroud P.F."/>
            <person name="Phillips J."/>
            <person name="Ranjan P."/>
            <person name="Rokshar D.S."/>
            <person name="Rothfels C.J."/>
            <person name="Schneider L."/>
            <person name="Shu S."/>
            <person name="Stevenson D.W."/>
            <person name="Thummler F."/>
            <person name="Tillich M."/>
            <person name="Villarreal Aguilar J.C."/>
            <person name="Widiez T."/>
            <person name="Wong G.K."/>
            <person name="Wymore A."/>
            <person name="Zhang Y."/>
            <person name="Zimmer A.D."/>
            <person name="Quatrano R.S."/>
            <person name="Mayer K.F.X."/>
            <person name="Goodstein D."/>
            <person name="Casacuberta J.M."/>
            <person name="Vandepoele K."/>
            <person name="Reski R."/>
            <person name="Cuming A.C."/>
            <person name="Tuskan G.A."/>
            <person name="Maumus F."/>
            <person name="Salse J."/>
            <person name="Schmutz J."/>
            <person name="Rensing S.A."/>
        </authorList>
    </citation>
    <scope>NUCLEOTIDE SEQUENCE [LARGE SCALE GENOMIC DNA]</scope>
    <source>
        <strain evidence="2 3">cv. Gransden 2004</strain>
    </source>
</reference>
<dbReference type="FunCoup" id="A0A7I4CXL1">
    <property type="interactions" value="4099"/>
</dbReference>
<dbReference type="GO" id="GO:0009966">
    <property type="term" value="P:regulation of signal transduction"/>
    <property type="evidence" value="ECO:0007669"/>
    <property type="project" value="InterPro"/>
</dbReference>
<feature type="compositionally biased region" description="Basic and acidic residues" evidence="1">
    <location>
        <begin position="378"/>
        <end position="388"/>
    </location>
</feature>
<dbReference type="GO" id="GO:0005829">
    <property type="term" value="C:cytosol"/>
    <property type="evidence" value="ECO:0000318"/>
    <property type="project" value="GO_Central"/>
</dbReference>
<dbReference type="InterPro" id="IPR007304">
    <property type="entry name" value="TAP46-like"/>
</dbReference>
<dbReference type="InterPro" id="IPR038511">
    <property type="entry name" value="TAP42/TAP46-like_sf"/>
</dbReference>
<dbReference type="PANTHER" id="PTHR10933">
    <property type="entry name" value="IMMUNOGLOBULIN-BINDING PROTEIN 1"/>
    <property type="match status" value="1"/>
</dbReference>
<protein>
    <recommendedName>
        <fullName evidence="4">PP2A regulatory subunit TAP46</fullName>
    </recommendedName>
</protein>
<reference evidence="2" key="3">
    <citation type="submission" date="2020-12" db="UniProtKB">
        <authorList>
            <consortium name="EnsemblPlants"/>
        </authorList>
    </citation>
    <scope>IDENTIFICATION</scope>
</reference>
<dbReference type="EMBL" id="ABEU02000027">
    <property type="status" value="NOT_ANNOTATED_CDS"/>
    <property type="molecule type" value="Genomic_DNA"/>
</dbReference>
<feature type="compositionally biased region" description="Acidic residues" evidence="1">
    <location>
        <begin position="176"/>
        <end position="187"/>
    </location>
</feature>
<dbReference type="Proteomes" id="UP000006727">
    <property type="component" value="Chromosome 27"/>
</dbReference>
<dbReference type="Pfam" id="PF04177">
    <property type="entry name" value="TAP42"/>
    <property type="match status" value="1"/>
</dbReference>
<dbReference type="EnsemblPlants" id="Pp3c27_2200V3.4">
    <property type="protein sequence ID" value="Pp3c27_2200V3.4"/>
    <property type="gene ID" value="Pp3c27_2200"/>
</dbReference>
<evidence type="ECO:0008006" key="4">
    <source>
        <dbReference type="Google" id="ProtNLM"/>
    </source>
</evidence>
<name>A0A7I4CXL1_PHYPA</name>
<evidence type="ECO:0000256" key="1">
    <source>
        <dbReference type="SAM" id="MobiDB-lite"/>
    </source>
</evidence>
<dbReference type="AlphaFoldDB" id="A0A7I4CXL1"/>
<evidence type="ECO:0000313" key="2">
    <source>
        <dbReference type="EnsemblPlants" id="Pp3c27_2200V3.4"/>
    </source>
</evidence>
<feature type="compositionally biased region" description="Polar residues" evidence="1">
    <location>
        <begin position="165"/>
        <end position="175"/>
    </location>
</feature>
<dbReference type="GO" id="GO:0035303">
    <property type="term" value="P:regulation of dephosphorylation"/>
    <property type="evidence" value="ECO:0000318"/>
    <property type="project" value="GO_Central"/>
</dbReference>
<dbReference type="GeneID" id="112278432"/>
<dbReference type="KEGG" id="ppp:112278309"/>
<sequence length="400" mass="45292">MGEELEDVPLPQLLTQAQQIHSLANSSQIGNQDEVKKGCQLLRKCQEIADRIGLFSTNEEKEDISTGDLKYLLVPYYLGELTEKLETEDRVQLVRVAKGQLLSFIRTCERLELLSESDAQVLSREGRATPETRRAEKVARFRKQRAAESKLQEIKERKERRRRSMQATAKSTSVEQGEENLPDEDDEEEREAWFLQISLALCKSLDLVEMLQREEEMLAAVQAANEEGREAFSKEMLDERHSRADDWHRQGAAKAQTSRPAIPITCATYAQDVIEGRVAIQPNHQHTHGAPMLFGPASVVSGSLSTDRERQIAQVFQPSHSLPSMSIEQAGLAEMKIMRTWNETNQKIFDEARQSSWVGEEKKDDDDSDDEAATNKARAWDDWKDDNPRGAGNKKLTPCG</sequence>
<gene>
    <name evidence="2" type="primary">LOC112278432</name>
</gene>
<keyword evidence="3" id="KW-1185">Reference proteome</keyword>
<dbReference type="GO" id="GO:0051721">
    <property type="term" value="F:protein phosphatase 2A binding"/>
    <property type="evidence" value="ECO:0000318"/>
    <property type="project" value="GO_Central"/>
</dbReference>
<feature type="compositionally biased region" description="Basic and acidic residues" evidence="1">
    <location>
        <begin position="124"/>
        <end position="157"/>
    </location>
</feature>
<accession>A0A7I4CXL1</accession>
<evidence type="ECO:0000313" key="3">
    <source>
        <dbReference type="Proteomes" id="UP000006727"/>
    </source>
</evidence>
<organism evidence="2 3">
    <name type="scientific">Physcomitrium patens</name>
    <name type="common">Spreading-leaved earth moss</name>
    <name type="synonym">Physcomitrella patens</name>
    <dbReference type="NCBI Taxonomy" id="3218"/>
    <lineage>
        <taxon>Eukaryota</taxon>
        <taxon>Viridiplantae</taxon>
        <taxon>Streptophyta</taxon>
        <taxon>Embryophyta</taxon>
        <taxon>Bryophyta</taxon>
        <taxon>Bryophytina</taxon>
        <taxon>Bryopsida</taxon>
        <taxon>Funariidae</taxon>
        <taxon>Funariales</taxon>
        <taxon>Funariaceae</taxon>
        <taxon>Physcomitrium</taxon>
    </lineage>
</organism>
<dbReference type="OrthoDB" id="10261753at2759"/>
<dbReference type="InParanoid" id="A0A7I4CXL1"/>
<dbReference type="Gene3D" id="1.25.40.540">
    <property type="entry name" value="TAP42-like family"/>
    <property type="match status" value="1"/>
</dbReference>
<dbReference type="RefSeq" id="XP_024367683.1">
    <property type="nucleotide sequence ID" value="XM_024511915.2"/>
</dbReference>
<proteinExistence type="predicted"/>
<dbReference type="PANTHER" id="PTHR10933:SF9">
    <property type="entry name" value="IMMUNOGLOBULIN-BINDING PROTEIN 1"/>
    <property type="match status" value="1"/>
</dbReference>
<feature type="compositionally biased region" description="Acidic residues" evidence="1">
    <location>
        <begin position="363"/>
        <end position="372"/>
    </location>
</feature>
<feature type="region of interest" description="Disordered" evidence="1">
    <location>
        <begin position="350"/>
        <end position="400"/>
    </location>
</feature>
<reference evidence="2 3" key="1">
    <citation type="journal article" date="2008" name="Science">
        <title>The Physcomitrella genome reveals evolutionary insights into the conquest of land by plants.</title>
        <authorList>
            <person name="Rensing S."/>
            <person name="Lang D."/>
            <person name="Zimmer A."/>
            <person name="Terry A."/>
            <person name="Salamov A."/>
            <person name="Shapiro H."/>
            <person name="Nishiyama T."/>
            <person name="Perroud P.-F."/>
            <person name="Lindquist E."/>
            <person name="Kamisugi Y."/>
            <person name="Tanahashi T."/>
            <person name="Sakakibara K."/>
            <person name="Fujita T."/>
            <person name="Oishi K."/>
            <person name="Shin-I T."/>
            <person name="Kuroki Y."/>
            <person name="Toyoda A."/>
            <person name="Suzuki Y."/>
            <person name="Hashimoto A."/>
            <person name="Yamaguchi K."/>
            <person name="Sugano A."/>
            <person name="Kohara Y."/>
            <person name="Fujiyama A."/>
            <person name="Anterola A."/>
            <person name="Aoki S."/>
            <person name="Ashton N."/>
            <person name="Barbazuk W.B."/>
            <person name="Barker E."/>
            <person name="Bennetzen J."/>
            <person name="Bezanilla M."/>
            <person name="Blankenship R."/>
            <person name="Cho S.H."/>
            <person name="Dutcher S."/>
            <person name="Estelle M."/>
            <person name="Fawcett J.A."/>
            <person name="Gundlach H."/>
            <person name="Hanada K."/>
            <person name="Heyl A."/>
            <person name="Hicks K.A."/>
            <person name="Hugh J."/>
            <person name="Lohr M."/>
            <person name="Mayer K."/>
            <person name="Melkozernov A."/>
            <person name="Murata T."/>
            <person name="Nelson D."/>
            <person name="Pils B."/>
            <person name="Prigge M."/>
            <person name="Reiss B."/>
            <person name="Renner T."/>
            <person name="Rombauts S."/>
            <person name="Rushton P."/>
            <person name="Sanderfoot A."/>
            <person name="Schween G."/>
            <person name="Shiu S.-H."/>
            <person name="Stueber K."/>
            <person name="Theodoulou F.L."/>
            <person name="Tu H."/>
            <person name="Van de Peer Y."/>
            <person name="Verrier P.J."/>
            <person name="Waters E."/>
            <person name="Wood A."/>
            <person name="Yang L."/>
            <person name="Cove D."/>
            <person name="Cuming A."/>
            <person name="Hasebe M."/>
            <person name="Lucas S."/>
            <person name="Mishler D.B."/>
            <person name="Reski R."/>
            <person name="Grigoriev I."/>
            <person name="Quatrano R.S."/>
            <person name="Boore J.L."/>
        </authorList>
    </citation>
    <scope>NUCLEOTIDE SEQUENCE [LARGE SCALE GENOMIC DNA]</scope>
    <source>
        <strain evidence="2 3">cv. Gransden 2004</strain>
    </source>
</reference>